<dbReference type="RefSeq" id="WP_084576067.1">
    <property type="nucleotide sequence ID" value="NZ_CP155572.1"/>
</dbReference>
<dbReference type="OrthoDB" id="9906900at2"/>
<organism evidence="1 2">
    <name type="scientific">Sporomusa malonica</name>
    <dbReference type="NCBI Taxonomy" id="112901"/>
    <lineage>
        <taxon>Bacteria</taxon>
        <taxon>Bacillati</taxon>
        <taxon>Bacillota</taxon>
        <taxon>Negativicutes</taxon>
        <taxon>Selenomonadales</taxon>
        <taxon>Sporomusaceae</taxon>
        <taxon>Sporomusa</taxon>
    </lineage>
</organism>
<name>A0A1W2C693_9FIRM</name>
<gene>
    <name evidence="1" type="ORF">SAMN04488500_109172</name>
</gene>
<dbReference type="Proteomes" id="UP000192738">
    <property type="component" value="Unassembled WGS sequence"/>
</dbReference>
<sequence>MDISFFSCSVNEKKSVSNIEPFCAVLENQINFNKCINCPGLCLKCIKKLYDISAENIRATSYRVVYVLSGKIKLFFPYINTEKRLNDNEVMLILNDTKLVIESGNELPANFVVRDLDELAKEKRVKCSYS</sequence>
<protein>
    <submittedName>
        <fullName evidence="1">Uncharacterized protein</fullName>
    </submittedName>
</protein>
<reference evidence="1 2" key="1">
    <citation type="submission" date="2017-04" db="EMBL/GenBank/DDBJ databases">
        <authorList>
            <person name="Afonso C.L."/>
            <person name="Miller P.J."/>
            <person name="Scott M.A."/>
            <person name="Spackman E."/>
            <person name="Goraichik I."/>
            <person name="Dimitrov K.M."/>
            <person name="Suarez D.L."/>
            <person name="Swayne D.E."/>
        </authorList>
    </citation>
    <scope>NUCLEOTIDE SEQUENCE [LARGE SCALE GENOMIC DNA]</scope>
    <source>
        <strain evidence="1 2">DSM 5090</strain>
    </source>
</reference>
<keyword evidence="2" id="KW-1185">Reference proteome</keyword>
<accession>A0A1W2C693</accession>
<evidence type="ECO:0000313" key="1">
    <source>
        <dbReference type="EMBL" id="SMC80626.1"/>
    </source>
</evidence>
<proteinExistence type="predicted"/>
<evidence type="ECO:0000313" key="2">
    <source>
        <dbReference type="Proteomes" id="UP000192738"/>
    </source>
</evidence>
<dbReference type="EMBL" id="FWXI01000009">
    <property type="protein sequence ID" value="SMC80626.1"/>
    <property type="molecule type" value="Genomic_DNA"/>
</dbReference>
<dbReference type="AlphaFoldDB" id="A0A1W2C693"/>